<gene>
    <name evidence="1" type="ORF">F6X53_24470</name>
</gene>
<keyword evidence="2" id="KW-1185">Reference proteome</keyword>
<evidence type="ECO:0000313" key="2">
    <source>
        <dbReference type="Proteomes" id="UP000474159"/>
    </source>
</evidence>
<dbReference type="OrthoDB" id="7998449at2"/>
<reference evidence="1 2" key="1">
    <citation type="submission" date="2019-09" db="EMBL/GenBank/DDBJ databases">
        <title>YIM 48816 draft genome.</title>
        <authorList>
            <person name="Jiang L."/>
        </authorList>
    </citation>
    <scope>NUCLEOTIDE SEQUENCE [LARGE SCALE GENOMIC DNA]</scope>
    <source>
        <strain evidence="1 2">YIM 48816</strain>
    </source>
</reference>
<dbReference type="AlphaFoldDB" id="A0A6L3SS34"/>
<protein>
    <submittedName>
        <fullName evidence="1">Uncharacterized protein</fullName>
    </submittedName>
</protein>
<sequence>METLTVKRFTLAAIAALTLGTTLGAVEASAQYYGDDYGGRRYERRYDEDRYERRRAYDEDRYERRRDFGPPGGRRSSICVTARGNCVTRPAPYNSACGCEVPGFGFKRGQIGG</sequence>
<proteinExistence type="predicted"/>
<organism evidence="1 2">
    <name type="scientific">Methylobacterium soli</name>
    <dbReference type="NCBI Taxonomy" id="553447"/>
    <lineage>
        <taxon>Bacteria</taxon>
        <taxon>Pseudomonadati</taxon>
        <taxon>Pseudomonadota</taxon>
        <taxon>Alphaproteobacteria</taxon>
        <taxon>Hyphomicrobiales</taxon>
        <taxon>Methylobacteriaceae</taxon>
        <taxon>Methylobacterium</taxon>
    </lineage>
</organism>
<dbReference type="Proteomes" id="UP000474159">
    <property type="component" value="Unassembled WGS sequence"/>
</dbReference>
<comment type="caution">
    <text evidence="1">The sequence shown here is derived from an EMBL/GenBank/DDBJ whole genome shotgun (WGS) entry which is preliminary data.</text>
</comment>
<accession>A0A6L3SS34</accession>
<name>A0A6L3SS34_9HYPH</name>
<dbReference type="EMBL" id="VZZK01000033">
    <property type="protein sequence ID" value="KAB1075877.1"/>
    <property type="molecule type" value="Genomic_DNA"/>
</dbReference>
<evidence type="ECO:0000313" key="1">
    <source>
        <dbReference type="EMBL" id="KAB1075877.1"/>
    </source>
</evidence>